<dbReference type="GO" id="GO:0010043">
    <property type="term" value="P:response to zinc ion"/>
    <property type="evidence" value="ECO:0007669"/>
    <property type="project" value="TreeGrafter"/>
</dbReference>
<evidence type="ECO:0000313" key="10">
    <source>
        <dbReference type="EMBL" id="MBK0400299.1"/>
    </source>
</evidence>
<dbReference type="InterPro" id="IPR037294">
    <property type="entry name" value="ABC_BtuC-like"/>
</dbReference>
<dbReference type="SUPFAM" id="SSF81345">
    <property type="entry name" value="ABC transporter involved in vitamin B12 uptake, BtuC"/>
    <property type="match status" value="1"/>
</dbReference>
<evidence type="ECO:0000256" key="7">
    <source>
        <dbReference type="ARBA" id="ARBA00023136"/>
    </source>
</evidence>
<dbReference type="Gene3D" id="1.10.3470.10">
    <property type="entry name" value="ABC transporter involved in vitamin B12 uptake, BtuC"/>
    <property type="match status" value="1"/>
</dbReference>
<dbReference type="CDD" id="cd06550">
    <property type="entry name" value="TM_ABC_iron-siderophores_like"/>
    <property type="match status" value="1"/>
</dbReference>
<dbReference type="InterPro" id="IPR001626">
    <property type="entry name" value="ABC_TroCD"/>
</dbReference>
<evidence type="ECO:0000256" key="3">
    <source>
        <dbReference type="ARBA" id="ARBA00022448"/>
    </source>
</evidence>
<dbReference type="Proteomes" id="UP000655420">
    <property type="component" value="Unassembled WGS sequence"/>
</dbReference>
<keyword evidence="11" id="KW-1185">Reference proteome</keyword>
<feature type="transmembrane region" description="Helical" evidence="9">
    <location>
        <begin position="67"/>
        <end position="85"/>
    </location>
</feature>
<feature type="transmembrane region" description="Helical" evidence="9">
    <location>
        <begin position="12"/>
        <end position="35"/>
    </location>
</feature>
<feature type="transmembrane region" description="Helical" evidence="9">
    <location>
        <begin position="97"/>
        <end position="116"/>
    </location>
</feature>
<dbReference type="RefSeq" id="WP_200610898.1">
    <property type="nucleotide sequence ID" value="NZ_JAEHHL010000008.1"/>
</dbReference>
<dbReference type="EMBL" id="JAEHHL010000008">
    <property type="protein sequence ID" value="MBK0400299.1"/>
    <property type="molecule type" value="Genomic_DNA"/>
</dbReference>
<comment type="caution">
    <text evidence="10">The sequence shown here is derived from an EMBL/GenBank/DDBJ whole genome shotgun (WGS) entry which is preliminary data.</text>
</comment>
<dbReference type="PANTHER" id="PTHR30477">
    <property type="entry name" value="ABC-TRANSPORTER METAL-BINDING PROTEIN"/>
    <property type="match status" value="1"/>
</dbReference>
<feature type="transmembrane region" description="Helical" evidence="9">
    <location>
        <begin position="44"/>
        <end position="61"/>
    </location>
</feature>
<evidence type="ECO:0000313" key="11">
    <source>
        <dbReference type="Proteomes" id="UP000655420"/>
    </source>
</evidence>
<proteinExistence type="inferred from homology"/>
<comment type="similarity">
    <text evidence="2 8">Belongs to the ABC-3 integral membrane protein family.</text>
</comment>
<keyword evidence="3 8" id="KW-0813">Transport</keyword>
<keyword evidence="7 9" id="KW-0472">Membrane</keyword>
<evidence type="ECO:0000256" key="1">
    <source>
        <dbReference type="ARBA" id="ARBA00004651"/>
    </source>
</evidence>
<dbReference type="Pfam" id="PF00950">
    <property type="entry name" value="ABC-3"/>
    <property type="match status" value="1"/>
</dbReference>
<sequence length="378" mass="38754">MGLVEILSDHTLQTVAIGAAILGAVSGVLGAFAVLRQQSLMGDALSHAALPGICLGFLWAGSRDLGAILGGALAAGALAALTVMAMTRLTRLKTDAALGSVLSFYFALGIVLLTLIQRQAGAGQAGLEAFLFGQAAAILREDLQVMGVLALASLGAVALLWKEFKLVTFDPVFARTLGLPVVALEAVLTVMVAVAVVIGLQMVGVVLMAAMIVAPAVAARQWVTRLGPMVVISAAIGMGAGVTGALISAMGRGLATGPLVVLAASAAVLVSILLAPGRGVIWDWMKRRAERRALGGQRVLTAIHALAAEHGDPEYPAEQSMLDVYFGGGTAAALDRLEARGAVRRAAHFRTEGVHWVLTPQGQAEAEDILAGGEGDRP</sequence>
<feature type="transmembrane region" description="Helical" evidence="9">
    <location>
        <begin position="259"/>
        <end position="281"/>
    </location>
</feature>
<organism evidence="10 11">
    <name type="scientific">Thermohalobaculum xanthum</name>
    <dbReference type="NCBI Taxonomy" id="2753746"/>
    <lineage>
        <taxon>Bacteria</taxon>
        <taxon>Pseudomonadati</taxon>
        <taxon>Pseudomonadota</taxon>
        <taxon>Alphaproteobacteria</taxon>
        <taxon>Rhodobacterales</taxon>
        <taxon>Paracoccaceae</taxon>
        <taxon>Thermohalobaculum</taxon>
    </lineage>
</organism>
<keyword evidence="5 8" id="KW-0812">Transmembrane</keyword>
<keyword evidence="4" id="KW-1003">Cell membrane</keyword>
<evidence type="ECO:0000256" key="2">
    <source>
        <dbReference type="ARBA" id="ARBA00008034"/>
    </source>
</evidence>
<dbReference type="GO" id="GO:0055085">
    <property type="term" value="P:transmembrane transport"/>
    <property type="evidence" value="ECO:0007669"/>
    <property type="project" value="InterPro"/>
</dbReference>
<dbReference type="AlphaFoldDB" id="A0A8J7MA65"/>
<evidence type="ECO:0000256" key="5">
    <source>
        <dbReference type="ARBA" id="ARBA00022692"/>
    </source>
</evidence>
<accession>A0A8J7MA65</accession>
<feature type="transmembrane region" description="Helical" evidence="9">
    <location>
        <begin position="145"/>
        <end position="161"/>
    </location>
</feature>
<evidence type="ECO:0000256" key="6">
    <source>
        <dbReference type="ARBA" id="ARBA00022989"/>
    </source>
</evidence>
<feature type="transmembrane region" description="Helical" evidence="9">
    <location>
        <begin position="226"/>
        <end position="247"/>
    </location>
</feature>
<protein>
    <submittedName>
        <fullName evidence="10">Metal ABC transporter permease</fullName>
    </submittedName>
</protein>
<dbReference type="PANTHER" id="PTHR30477:SF3">
    <property type="entry name" value="METAL TRANSPORT SYSTEM MEMBRANE PROTEIN CT_069-RELATED"/>
    <property type="match status" value="1"/>
</dbReference>
<comment type="subcellular location">
    <subcellularLocation>
        <location evidence="1 8">Cell membrane</location>
        <topology evidence="1 8">Multi-pass membrane protein</topology>
    </subcellularLocation>
</comment>
<keyword evidence="6 9" id="KW-1133">Transmembrane helix</keyword>
<dbReference type="GO" id="GO:0043190">
    <property type="term" value="C:ATP-binding cassette (ABC) transporter complex"/>
    <property type="evidence" value="ECO:0007669"/>
    <property type="project" value="InterPro"/>
</dbReference>
<feature type="transmembrane region" description="Helical" evidence="9">
    <location>
        <begin position="181"/>
        <end position="214"/>
    </location>
</feature>
<evidence type="ECO:0000256" key="8">
    <source>
        <dbReference type="RuleBase" id="RU003943"/>
    </source>
</evidence>
<evidence type="ECO:0000256" key="9">
    <source>
        <dbReference type="SAM" id="Phobius"/>
    </source>
</evidence>
<name>A0A8J7MA65_9RHOB</name>
<evidence type="ECO:0000256" key="4">
    <source>
        <dbReference type="ARBA" id="ARBA00022475"/>
    </source>
</evidence>
<reference evidence="10" key="1">
    <citation type="submission" date="2020-12" db="EMBL/GenBank/DDBJ databases">
        <title>Bacterial taxonomy.</title>
        <authorList>
            <person name="Pan X."/>
        </authorList>
    </citation>
    <scope>NUCLEOTIDE SEQUENCE</scope>
    <source>
        <strain evidence="10">M0105</strain>
    </source>
</reference>
<gene>
    <name evidence="10" type="ORF">H0I76_13955</name>
</gene>